<dbReference type="OrthoDB" id="9798859at2"/>
<dbReference type="AlphaFoldDB" id="A0A1T4X1C9"/>
<keyword evidence="1" id="KW-0472">Membrane</keyword>
<keyword evidence="1" id="KW-0812">Transmembrane</keyword>
<accession>A0A1T4X1C9</accession>
<feature type="domain" description="MrpA C-terminal/MbhE" evidence="2">
    <location>
        <begin position="52"/>
        <end position="113"/>
    </location>
</feature>
<gene>
    <name evidence="3" type="ORF">SAMN05443428_10568</name>
</gene>
<organism evidence="3 4">
    <name type="scientific">Caloramator quimbayensis</name>
    <dbReference type="NCBI Taxonomy" id="1147123"/>
    <lineage>
        <taxon>Bacteria</taxon>
        <taxon>Bacillati</taxon>
        <taxon>Bacillota</taxon>
        <taxon>Clostridia</taxon>
        <taxon>Eubacteriales</taxon>
        <taxon>Clostridiaceae</taxon>
        <taxon>Caloramator</taxon>
    </lineage>
</organism>
<dbReference type="InterPro" id="IPR046806">
    <property type="entry name" value="MrpA_C/MbhE"/>
</dbReference>
<evidence type="ECO:0000313" key="4">
    <source>
        <dbReference type="Proteomes" id="UP000190105"/>
    </source>
</evidence>
<evidence type="ECO:0000313" key="3">
    <source>
        <dbReference type="EMBL" id="SKA83309.1"/>
    </source>
</evidence>
<dbReference type="STRING" id="1147123.SAMN05443428_10568"/>
<evidence type="ECO:0000256" key="1">
    <source>
        <dbReference type="SAM" id="Phobius"/>
    </source>
</evidence>
<dbReference type="EMBL" id="FUYH01000005">
    <property type="protein sequence ID" value="SKA83309.1"/>
    <property type="molecule type" value="Genomic_DNA"/>
</dbReference>
<reference evidence="4" key="1">
    <citation type="submission" date="2017-02" db="EMBL/GenBank/DDBJ databases">
        <authorList>
            <person name="Varghese N."/>
            <person name="Submissions S."/>
        </authorList>
    </citation>
    <scope>NUCLEOTIDE SEQUENCE [LARGE SCALE GENOMIC DNA]</scope>
    <source>
        <strain evidence="4">USBA 833</strain>
    </source>
</reference>
<dbReference type="Pfam" id="PF20501">
    <property type="entry name" value="MbhE"/>
    <property type="match status" value="1"/>
</dbReference>
<keyword evidence="1" id="KW-1133">Transmembrane helix</keyword>
<proteinExistence type="predicted"/>
<protein>
    <recommendedName>
        <fullName evidence="2">MrpA C-terminal/MbhE domain-containing protein</fullName>
    </recommendedName>
</protein>
<keyword evidence="4" id="KW-1185">Reference proteome</keyword>
<name>A0A1T4X1C9_9CLOT</name>
<dbReference type="RefSeq" id="WP_078695890.1">
    <property type="nucleotide sequence ID" value="NZ_FUYH01000005.1"/>
</dbReference>
<evidence type="ECO:0000259" key="2">
    <source>
        <dbReference type="Pfam" id="PF20501"/>
    </source>
</evidence>
<feature type="transmembrane region" description="Helical" evidence="1">
    <location>
        <begin position="87"/>
        <end position="104"/>
    </location>
</feature>
<feature type="transmembrane region" description="Helical" evidence="1">
    <location>
        <begin position="7"/>
        <end position="25"/>
    </location>
</feature>
<dbReference type="Proteomes" id="UP000190105">
    <property type="component" value="Unassembled WGS sequence"/>
</dbReference>
<sequence>MKRFFTYFSLSVITVMGIYTMIYAAKLPRTYDGKDTRAYDLIKNPSNYDVKSSDGVSNIIVKENLNKTHAVNAVTAVVFDFRGYDTLGESFILLTAVSGSFVILKNGRRKRDDFDEKKH</sequence>